<organism evidence="1 2">
    <name type="scientific">Dipteronia sinensis</name>
    <dbReference type="NCBI Taxonomy" id="43782"/>
    <lineage>
        <taxon>Eukaryota</taxon>
        <taxon>Viridiplantae</taxon>
        <taxon>Streptophyta</taxon>
        <taxon>Embryophyta</taxon>
        <taxon>Tracheophyta</taxon>
        <taxon>Spermatophyta</taxon>
        <taxon>Magnoliopsida</taxon>
        <taxon>eudicotyledons</taxon>
        <taxon>Gunneridae</taxon>
        <taxon>Pentapetalae</taxon>
        <taxon>rosids</taxon>
        <taxon>malvids</taxon>
        <taxon>Sapindales</taxon>
        <taxon>Sapindaceae</taxon>
        <taxon>Hippocastanoideae</taxon>
        <taxon>Acereae</taxon>
        <taxon>Dipteronia</taxon>
    </lineage>
</organism>
<name>A0AAE0DMM6_9ROSI</name>
<sequence length="131" mass="15263">MIVAMFERQPGEEVLSKAVWYSLRNLQNWEIYYVYNGFNLILWKPKPCDQHAQDYQIAEIFSLKFFTSRIIGSILILCHTTIYKKFNWQAKDCTICYNTIVSITTDITCFSQNTCNLVKLNTEVALLASSK</sequence>
<evidence type="ECO:0000313" key="1">
    <source>
        <dbReference type="EMBL" id="KAK3175620.1"/>
    </source>
</evidence>
<gene>
    <name evidence="1" type="ORF">Dsin_033118</name>
</gene>
<dbReference type="EMBL" id="JANJYJ010000416">
    <property type="protein sequence ID" value="KAK3175620.1"/>
    <property type="molecule type" value="Genomic_DNA"/>
</dbReference>
<evidence type="ECO:0000313" key="2">
    <source>
        <dbReference type="Proteomes" id="UP001281410"/>
    </source>
</evidence>
<comment type="caution">
    <text evidence="1">The sequence shown here is derived from an EMBL/GenBank/DDBJ whole genome shotgun (WGS) entry which is preliminary data.</text>
</comment>
<dbReference type="Proteomes" id="UP001281410">
    <property type="component" value="Unassembled WGS sequence"/>
</dbReference>
<dbReference type="AlphaFoldDB" id="A0AAE0DMM6"/>
<keyword evidence="2" id="KW-1185">Reference proteome</keyword>
<proteinExistence type="predicted"/>
<reference evidence="1" key="1">
    <citation type="journal article" date="2023" name="Plant J.">
        <title>Genome sequences and population genomics provide insights into the demographic history, inbreeding, and mutation load of two 'living fossil' tree species of Dipteronia.</title>
        <authorList>
            <person name="Feng Y."/>
            <person name="Comes H.P."/>
            <person name="Chen J."/>
            <person name="Zhu S."/>
            <person name="Lu R."/>
            <person name="Zhang X."/>
            <person name="Li P."/>
            <person name="Qiu J."/>
            <person name="Olsen K.M."/>
            <person name="Qiu Y."/>
        </authorList>
    </citation>
    <scope>NUCLEOTIDE SEQUENCE</scope>
    <source>
        <strain evidence="1">NBL</strain>
    </source>
</reference>
<accession>A0AAE0DMM6</accession>
<protein>
    <submittedName>
        <fullName evidence="1">Uncharacterized protein</fullName>
    </submittedName>
</protein>